<protein>
    <submittedName>
        <fullName evidence="2">DUF397 domain-containing protein</fullName>
    </submittedName>
</protein>
<evidence type="ECO:0000259" key="1">
    <source>
        <dbReference type="Pfam" id="PF04149"/>
    </source>
</evidence>
<proteinExistence type="predicted"/>
<dbReference type="RefSeq" id="WP_253237771.1">
    <property type="nucleotide sequence ID" value="NZ_JAMYJR010000013.1"/>
</dbReference>
<evidence type="ECO:0000313" key="2">
    <source>
        <dbReference type="EMBL" id="MCO8271649.1"/>
    </source>
</evidence>
<keyword evidence="3" id="KW-1185">Reference proteome</keyword>
<dbReference type="EMBL" id="JAMYJR010000013">
    <property type="protein sequence ID" value="MCO8271649.1"/>
    <property type="molecule type" value="Genomic_DNA"/>
</dbReference>
<comment type="caution">
    <text evidence="2">The sequence shown here is derived from an EMBL/GenBank/DDBJ whole genome shotgun (WGS) entry which is preliminary data.</text>
</comment>
<feature type="domain" description="DUF397" evidence="1">
    <location>
        <begin position="10"/>
        <end position="61"/>
    </location>
</feature>
<dbReference type="Proteomes" id="UP001523369">
    <property type="component" value="Unassembled WGS sequence"/>
</dbReference>
<reference evidence="2 3" key="1">
    <citation type="submission" date="2022-06" db="EMBL/GenBank/DDBJ databases">
        <title>New Species of the Genus Actinoplanes, ActinopZanes ferrugineus.</title>
        <authorList>
            <person name="Ding P."/>
        </authorList>
    </citation>
    <scope>NUCLEOTIDE SEQUENCE [LARGE SCALE GENOMIC DNA]</scope>
    <source>
        <strain evidence="2 3">TRM88003</strain>
    </source>
</reference>
<accession>A0ABT1DLG6</accession>
<evidence type="ECO:0000313" key="3">
    <source>
        <dbReference type="Proteomes" id="UP001523369"/>
    </source>
</evidence>
<organism evidence="2 3">
    <name type="scientific">Paractinoplanes aksuensis</name>
    <dbReference type="NCBI Taxonomy" id="2939490"/>
    <lineage>
        <taxon>Bacteria</taxon>
        <taxon>Bacillati</taxon>
        <taxon>Actinomycetota</taxon>
        <taxon>Actinomycetes</taxon>
        <taxon>Micromonosporales</taxon>
        <taxon>Micromonosporaceae</taxon>
        <taxon>Paractinoplanes</taxon>
    </lineage>
</organism>
<name>A0ABT1DLG6_9ACTN</name>
<dbReference type="InterPro" id="IPR007278">
    <property type="entry name" value="DUF397"/>
</dbReference>
<dbReference type="Pfam" id="PF04149">
    <property type="entry name" value="DUF397"/>
    <property type="match status" value="1"/>
</dbReference>
<sequence>MDKGLDFTDATWIKSVRSWDENCVEVAFVSGGVGVRDSKNTDGPILSFTDAEWDAFAAGVKDGEIRRPLA</sequence>
<gene>
    <name evidence="2" type="ORF">M1L60_13720</name>
</gene>